<sequence>MQKRVIELYEKVKDSVVSITAVKILDFLFIREPVSGLGSGFIVDERGIVVTNAHVVEGYEHITVTLSSGENVEATIIDIDPHYDIAFLKIPRDNLKPLPLGDSDELKVGQFVIAIGNPFGQVLGGPSLTFGVISGLGRNLRTEGKIYENLIQTDAPVNPGNSGGPLIDLEGKAIGITTAMIPFAQGIGFAIPINEVKYSLSQIEKYGRILRPWIGIYGLDVNPVIAYQLGLSKPAGVLIIRVVPGSPAARAGIRPGHVVIGTDGKEIQGIGDLVAKLREKGIGQEITLNLYAQGGIRNVRVRIEEAP</sequence>
<gene>
    <name evidence="4" type="ORF">TCARB_0860</name>
</gene>
<keyword evidence="1 4" id="KW-0645">Protease</keyword>
<dbReference type="EMBL" id="CP007493">
    <property type="protein sequence ID" value="AJB41910.1"/>
    <property type="molecule type" value="Genomic_DNA"/>
</dbReference>
<dbReference type="GO" id="GO:0004252">
    <property type="term" value="F:serine-type endopeptidase activity"/>
    <property type="evidence" value="ECO:0007669"/>
    <property type="project" value="InterPro"/>
</dbReference>
<dbReference type="PANTHER" id="PTHR43343:SF3">
    <property type="entry name" value="PROTEASE DO-LIKE 8, CHLOROPLASTIC"/>
    <property type="match status" value="1"/>
</dbReference>
<dbReference type="PANTHER" id="PTHR43343">
    <property type="entry name" value="PEPTIDASE S12"/>
    <property type="match status" value="1"/>
</dbReference>
<dbReference type="GeneID" id="25406286"/>
<dbReference type="SUPFAM" id="SSF50494">
    <property type="entry name" value="Trypsin-like serine proteases"/>
    <property type="match status" value="1"/>
</dbReference>
<keyword evidence="2" id="KW-0378">Hydrolase</keyword>
<organism evidence="4 5">
    <name type="scientific">Thermofilum adornatum 1505</name>
    <dbReference type="NCBI Taxonomy" id="697581"/>
    <lineage>
        <taxon>Archaea</taxon>
        <taxon>Thermoproteota</taxon>
        <taxon>Thermoprotei</taxon>
        <taxon>Thermofilales</taxon>
        <taxon>Thermofilaceae</taxon>
        <taxon>Thermofilum</taxon>
    </lineage>
</organism>
<dbReference type="AlphaFoldDB" id="A0A3G1A554"/>
<proteinExistence type="predicted"/>
<accession>A0A3G1A554</accession>
<dbReference type="Gene3D" id="2.40.10.120">
    <property type="match status" value="1"/>
</dbReference>
<dbReference type="RefSeq" id="WP_020963424.1">
    <property type="nucleotide sequence ID" value="NZ_CP007493.1"/>
</dbReference>
<dbReference type="PRINTS" id="PR00834">
    <property type="entry name" value="PROTEASES2C"/>
</dbReference>
<dbReference type="Gene3D" id="2.30.42.10">
    <property type="match status" value="1"/>
</dbReference>
<dbReference type="Pfam" id="PF13180">
    <property type="entry name" value="PDZ_2"/>
    <property type="match status" value="1"/>
</dbReference>
<dbReference type="InterPro" id="IPR001478">
    <property type="entry name" value="PDZ"/>
</dbReference>
<evidence type="ECO:0000313" key="5">
    <source>
        <dbReference type="Proteomes" id="UP000266720"/>
    </source>
</evidence>
<dbReference type="InterPro" id="IPR036034">
    <property type="entry name" value="PDZ_sf"/>
</dbReference>
<evidence type="ECO:0000256" key="2">
    <source>
        <dbReference type="ARBA" id="ARBA00022801"/>
    </source>
</evidence>
<dbReference type="KEGG" id="tcb:TCARB_0860"/>
<evidence type="ECO:0000259" key="3">
    <source>
        <dbReference type="PROSITE" id="PS50106"/>
    </source>
</evidence>
<evidence type="ECO:0000313" key="4">
    <source>
        <dbReference type="EMBL" id="AJB41910.1"/>
    </source>
</evidence>
<protein>
    <submittedName>
        <fullName evidence="4">HtrA protease/chaperone protein</fullName>
    </submittedName>
</protein>
<dbReference type="Pfam" id="PF13365">
    <property type="entry name" value="Trypsin_2"/>
    <property type="match status" value="1"/>
</dbReference>
<name>A0A3G1A554_9CREN</name>
<dbReference type="InterPro" id="IPR051201">
    <property type="entry name" value="Chloro_Bact_Ser_Proteases"/>
</dbReference>
<dbReference type="GO" id="GO:0006508">
    <property type="term" value="P:proteolysis"/>
    <property type="evidence" value="ECO:0007669"/>
    <property type="project" value="UniProtKB-KW"/>
</dbReference>
<dbReference type="SUPFAM" id="SSF50156">
    <property type="entry name" value="PDZ domain-like"/>
    <property type="match status" value="1"/>
</dbReference>
<dbReference type="PROSITE" id="PS50106">
    <property type="entry name" value="PDZ"/>
    <property type="match status" value="1"/>
</dbReference>
<dbReference type="Proteomes" id="UP000266720">
    <property type="component" value="Chromosome"/>
</dbReference>
<reference evidence="5" key="1">
    <citation type="book" date="2010" name="EXTREMOPHILES" publisher="0:0-0">
        <title>Complete genome sequences of ten hyperthermophilic archaea reveal their metabolic capabilities and possible ecological roles.</title>
        <editorList>
            <person name="?"/>
        </editorList>
        <authorList>
            <person name="Ravin N.V."/>
            <person name="Mardanov A.V."/>
            <person name="Bonch-Osmolovskaya E.A."/>
            <person name="Skryabin K.G."/>
        </authorList>
    </citation>
    <scope>NUCLEOTIDE SEQUENCE [LARGE SCALE GENOMIC DNA]</scope>
    <source>
        <strain evidence="5">1505</strain>
    </source>
</reference>
<evidence type="ECO:0000256" key="1">
    <source>
        <dbReference type="ARBA" id="ARBA00022670"/>
    </source>
</evidence>
<dbReference type="SMART" id="SM00228">
    <property type="entry name" value="PDZ"/>
    <property type="match status" value="1"/>
</dbReference>
<dbReference type="STRING" id="697581.TCARB_0860"/>
<dbReference type="InterPro" id="IPR009003">
    <property type="entry name" value="Peptidase_S1_PA"/>
</dbReference>
<dbReference type="InterPro" id="IPR001940">
    <property type="entry name" value="Peptidase_S1C"/>
</dbReference>
<feature type="domain" description="PDZ" evidence="3">
    <location>
        <begin position="229"/>
        <end position="294"/>
    </location>
</feature>
<dbReference type="GeneID" id="16574423"/>